<evidence type="ECO:0000256" key="1">
    <source>
        <dbReference type="ARBA" id="ARBA00006817"/>
    </source>
</evidence>
<dbReference type="InterPro" id="IPR023393">
    <property type="entry name" value="START-like_dom_sf"/>
</dbReference>
<comment type="similarity">
    <text evidence="1">Belongs to the AHA1 family.</text>
</comment>
<dbReference type="SUPFAM" id="SSF55961">
    <property type="entry name" value="Bet v1-like"/>
    <property type="match status" value="1"/>
</dbReference>
<accession>D7BTW4</accession>
<evidence type="ECO:0000259" key="2">
    <source>
        <dbReference type="Pfam" id="PF08327"/>
    </source>
</evidence>
<keyword evidence="4" id="KW-1185">Reference proteome</keyword>
<dbReference type="PATRIC" id="fig|749414.3.peg.6607"/>
<dbReference type="eggNOG" id="COG3832">
    <property type="taxonomic scope" value="Bacteria"/>
</dbReference>
<evidence type="ECO:0000313" key="4">
    <source>
        <dbReference type="Proteomes" id="UP000000377"/>
    </source>
</evidence>
<gene>
    <name evidence="3" type="ordered locus">SBI_06413</name>
</gene>
<reference evidence="3 4" key="1">
    <citation type="journal article" date="2010" name="J. Bacteriol.">
        <title>Genome sequence of the milbemycin-producing bacterium Streptomyces bingchenggensis.</title>
        <authorList>
            <person name="Wang X.J."/>
            <person name="Yan Y.J."/>
            <person name="Zhang B."/>
            <person name="An J."/>
            <person name="Wang J.J."/>
            <person name="Tian J."/>
            <person name="Jiang L."/>
            <person name="Chen Y.H."/>
            <person name="Huang S.X."/>
            <person name="Yin M."/>
            <person name="Zhang J."/>
            <person name="Gao A.L."/>
            <person name="Liu C.X."/>
            <person name="Zhu Z.X."/>
            <person name="Xiang W.S."/>
        </authorList>
    </citation>
    <scope>NUCLEOTIDE SEQUENCE [LARGE SCALE GENOMIC DNA]</scope>
    <source>
        <strain evidence="3 4">BCW-1</strain>
    </source>
</reference>
<dbReference type="RefSeq" id="WP_014178984.1">
    <property type="nucleotide sequence ID" value="NC_016582.1"/>
</dbReference>
<dbReference type="AlphaFoldDB" id="D7BTW4"/>
<dbReference type="Pfam" id="PF08327">
    <property type="entry name" value="AHSA1"/>
    <property type="match status" value="1"/>
</dbReference>
<dbReference type="HOGENOM" id="CLU_108923_8_1_11"/>
<proteinExistence type="inferred from homology"/>
<dbReference type="InterPro" id="IPR013538">
    <property type="entry name" value="ASHA1/2-like_C"/>
</dbReference>
<protein>
    <recommendedName>
        <fullName evidence="2">Activator of Hsp90 ATPase homologue 1/2-like C-terminal domain-containing protein</fullName>
    </recommendedName>
</protein>
<name>D7BTW4_STRBB</name>
<dbReference type="KEGG" id="sbh:SBI_06413"/>
<feature type="domain" description="Activator of Hsp90 ATPase homologue 1/2-like C-terminal" evidence="2">
    <location>
        <begin position="11"/>
        <end position="151"/>
    </location>
</feature>
<dbReference type="STRING" id="749414.SBI_06413"/>
<sequence length="161" mass="17246">MYSTRVSLHVNASRSAVYRALMDADALAKWRVPTGMSSHVHTFDAREGGAFRISLTYDEPVGTGKSAPHTDTYHGHFAKLVPDEQVVEVFEFETANTALRATMTMTTTLTDADGGGTDVLVVHEGIPDAVPAADNETGTRMALANLARLVETADAAEEHDG</sequence>
<dbReference type="Proteomes" id="UP000000377">
    <property type="component" value="Chromosome"/>
</dbReference>
<dbReference type="Gene3D" id="3.30.530.20">
    <property type="match status" value="1"/>
</dbReference>
<organism evidence="3 4">
    <name type="scientific">Streptomyces bingchenggensis (strain BCW-1)</name>
    <dbReference type="NCBI Taxonomy" id="749414"/>
    <lineage>
        <taxon>Bacteria</taxon>
        <taxon>Bacillati</taxon>
        <taxon>Actinomycetota</taxon>
        <taxon>Actinomycetes</taxon>
        <taxon>Kitasatosporales</taxon>
        <taxon>Streptomycetaceae</taxon>
        <taxon>Streptomyces</taxon>
    </lineage>
</organism>
<dbReference type="EMBL" id="CP002047">
    <property type="protein sequence ID" value="ADI09533.1"/>
    <property type="molecule type" value="Genomic_DNA"/>
</dbReference>
<evidence type="ECO:0000313" key="3">
    <source>
        <dbReference type="EMBL" id="ADI09533.1"/>
    </source>
</evidence>